<dbReference type="PANTHER" id="PTHR43618:SF18">
    <property type="entry name" value="SHORT CHAIN DEHYDROGENASE_REDUCTASE FAMILY (AFU_ORTHOLOGUE AFUA_5G12480)"/>
    <property type="match status" value="1"/>
</dbReference>
<dbReference type="CDD" id="cd05233">
    <property type="entry name" value="SDR_c"/>
    <property type="match status" value="1"/>
</dbReference>
<dbReference type="Proteomes" id="UP000799757">
    <property type="component" value="Unassembled WGS sequence"/>
</dbReference>
<evidence type="ECO:0000256" key="1">
    <source>
        <dbReference type="ARBA" id="ARBA00006484"/>
    </source>
</evidence>
<dbReference type="InterPro" id="IPR052178">
    <property type="entry name" value="Sec_Metab_Biosynth_SDR"/>
</dbReference>
<gene>
    <name evidence="4" type="ORF">K505DRAFT_369799</name>
</gene>
<dbReference type="InterPro" id="IPR036291">
    <property type="entry name" value="NAD(P)-bd_dom_sf"/>
</dbReference>
<name>A0A6A6XZA0_9PLEO</name>
<keyword evidence="5" id="KW-1185">Reference proteome</keyword>
<accession>A0A6A6XZA0</accession>
<proteinExistence type="inferred from homology"/>
<dbReference type="PANTHER" id="PTHR43618">
    <property type="entry name" value="7-ALPHA-HYDROXYSTEROID DEHYDROGENASE"/>
    <property type="match status" value="1"/>
</dbReference>
<protein>
    <submittedName>
        <fullName evidence="4">Short chain dehydrogenase/reductase family</fullName>
    </submittedName>
</protein>
<dbReference type="Pfam" id="PF13561">
    <property type="entry name" value="adh_short_C2"/>
    <property type="match status" value="1"/>
</dbReference>
<keyword evidence="3" id="KW-0560">Oxidoreductase</keyword>
<dbReference type="InterPro" id="IPR002347">
    <property type="entry name" value="SDR_fam"/>
</dbReference>
<dbReference type="PRINTS" id="PR00081">
    <property type="entry name" value="GDHRDH"/>
</dbReference>
<comment type="similarity">
    <text evidence="1">Belongs to the short-chain dehydrogenases/reductases (SDR) family.</text>
</comment>
<evidence type="ECO:0000256" key="3">
    <source>
        <dbReference type="ARBA" id="ARBA00023002"/>
    </source>
</evidence>
<evidence type="ECO:0000313" key="4">
    <source>
        <dbReference type="EMBL" id="KAF2801064.1"/>
    </source>
</evidence>
<dbReference type="GO" id="GO:0016491">
    <property type="term" value="F:oxidoreductase activity"/>
    <property type="evidence" value="ECO:0007669"/>
    <property type="project" value="UniProtKB-KW"/>
</dbReference>
<dbReference type="AlphaFoldDB" id="A0A6A6XZA0"/>
<dbReference type="EMBL" id="MU001739">
    <property type="protein sequence ID" value="KAF2801064.1"/>
    <property type="molecule type" value="Genomic_DNA"/>
</dbReference>
<evidence type="ECO:0000256" key="2">
    <source>
        <dbReference type="ARBA" id="ARBA00022857"/>
    </source>
</evidence>
<evidence type="ECO:0000313" key="5">
    <source>
        <dbReference type="Proteomes" id="UP000799757"/>
    </source>
</evidence>
<dbReference type="OrthoDB" id="2898618at2759"/>
<sequence length="297" mass="30910">MANFSSTDLFSVKGMVFVITGGGSGLGEWMAQAFDANGASKVFILGRRKESLERVAASAINKSIIPIQCDITSKTSLASAAAEIGSQTPFINTLIANAGLIGPITALPSVAGTESLDEIYTQLWATSQPDSVAVLDTNVASVYYLFLAFLRPLAAGNTHADSRGTQHHIQSQFLTIGSMGGLVRHADPGHIYLSSKAAVMHLTKCLSTDFAPYGIRANSIAPGLFITEMTGSFFVDGGKGMATKGALPKEVNPAMRSGSPEDIAGTALWLVSRAGAYVNGCIVLLDGGATSITPATY</sequence>
<dbReference type="SUPFAM" id="SSF51735">
    <property type="entry name" value="NAD(P)-binding Rossmann-fold domains"/>
    <property type="match status" value="1"/>
</dbReference>
<dbReference type="Gene3D" id="3.40.50.720">
    <property type="entry name" value="NAD(P)-binding Rossmann-like Domain"/>
    <property type="match status" value="1"/>
</dbReference>
<reference evidence="4" key="1">
    <citation type="journal article" date="2020" name="Stud. Mycol.">
        <title>101 Dothideomycetes genomes: a test case for predicting lifestyles and emergence of pathogens.</title>
        <authorList>
            <person name="Haridas S."/>
            <person name="Albert R."/>
            <person name="Binder M."/>
            <person name="Bloem J."/>
            <person name="Labutti K."/>
            <person name="Salamov A."/>
            <person name="Andreopoulos B."/>
            <person name="Baker S."/>
            <person name="Barry K."/>
            <person name="Bills G."/>
            <person name="Bluhm B."/>
            <person name="Cannon C."/>
            <person name="Castanera R."/>
            <person name="Culley D."/>
            <person name="Daum C."/>
            <person name="Ezra D."/>
            <person name="Gonzalez J."/>
            <person name="Henrissat B."/>
            <person name="Kuo A."/>
            <person name="Liang C."/>
            <person name="Lipzen A."/>
            <person name="Lutzoni F."/>
            <person name="Magnuson J."/>
            <person name="Mondo S."/>
            <person name="Nolan M."/>
            <person name="Ohm R."/>
            <person name="Pangilinan J."/>
            <person name="Park H.-J."/>
            <person name="Ramirez L."/>
            <person name="Alfaro M."/>
            <person name="Sun H."/>
            <person name="Tritt A."/>
            <person name="Yoshinaga Y."/>
            <person name="Zwiers L.-H."/>
            <person name="Turgeon B."/>
            <person name="Goodwin S."/>
            <person name="Spatafora J."/>
            <person name="Crous P."/>
            <person name="Grigoriev I."/>
        </authorList>
    </citation>
    <scope>NUCLEOTIDE SEQUENCE</scope>
    <source>
        <strain evidence="4">CBS 109.77</strain>
    </source>
</reference>
<keyword evidence="2" id="KW-0521">NADP</keyword>
<organism evidence="4 5">
    <name type="scientific">Melanomma pulvis-pyrius CBS 109.77</name>
    <dbReference type="NCBI Taxonomy" id="1314802"/>
    <lineage>
        <taxon>Eukaryota</taxon>
        <taxon>Fungi</taxon>
        <taxon>Dikarya</taxon>
        <taxon>Ascomycota</taxon>
        <taxon>Pezizomycotina</taxon>
        <taxon>Dothideomycetes</taxon>
        <taxon>Pleosporomycetidae</taxon>
        <taxon>Pleosporales</taxon>
        <taxon>Melanommataceae</taxon>
        <taxon>Melanomma</taxon>
    </lineage>
</organism>